<proteinExistence type="predicted"/>
<evidence type="ECO:0000313" key="5">
    <source>
        <dbReference type="EMBL" id="MCC8363966.1"/>
    </source>
</evidence>
<dbReference type="Proteomes" id="UP001165293">
    <property type="component" value="Unassembled WGS sequence"/>
</dbReference>
<dbReference type="Gene3D" id="2.60.450.10">
    <property type="entry name" value="Lipopolysaccharide (LPS) transport protein A like domain"/>
    <property type="match status" value="1"/>
</dbReference>
<keyword evidence="3" id="KW-0574">Periplasm</keyword>
<keyword evidence="1" id="KW-0813">Transport</keyword>
<organism evidence="5 6">
    <name type="scientific">Noviluteimonas lactosilytica</name>
    <dbReference type="NCBI Taxonomy" id="2888523"/>
    <lineage>
        <taxon>Bacteria</taxon>
        <taxon>Pseudomonadati</taxon>
        <taxon>Pseudomonadota</taxon>
        <taxon>Gammaproteobacteria</taxon>
        <taxon>Lysobacterales</taxon>
        <taxon>Lysobacteraceae</taxon>
        <taxon>Noviluteimonas</taxon>
    </lineage>
</organism>
<protein>
    <submittedName>
        <fullName evidence="5">Lipopolysaccharide transport periplasmic protein LptA</fullName>
    </submittedName>
</protein>
<name>A0ABS8JK33_9GAMM</name>
<dbReference type="PANTHER" id="PTHR36504:SF1">
    <property type="entry name" value="LIPOPOLYSACCHARIDE EXPORT SYSTEM PROTEIN LPTA"/>
    <property type="match status" value="1"/>
</dbReference>
<dbReference type="InterPro" id="IPR052037">
    <property type="entry name" value="LPS_export_LptA"/>
</dbReference>
<keyword evidence="6" id="KW-1185">Reference proteome</keyword>
<sequence length="178" mass="18863">MSRPVESLRPFAPILFGALLALVLFPASARIADRNQPLNVESNTSDCTVTDDGPCTLIGNVHLVQGSLNVQAGKAVVHRAGGDIRRVQLTGSPVQMSQELDDGSKINARADNVDYDMATDTVIFTGNALIDQPGRGNIAGGRIAYNMRTGQVQGSGEGEKGRVKMQFVPKSAQSQGSR</sequence>
<dbReference type="RefSeq" id="WP_230527758.1">
    <property type="nucleotide sequence ID" value="NZ_JAJGAK010000003.1"/>
</dbReference>
<keyword evidence="2" id="KW-0732">Signal</keyword>
<evidence type="ECO:0000256" key="3">
    <source>
        <dbReference type="ARBA" id="ARBA00022764"/>
    </source>
</evidence>
<dbReference type="PANTHER" id="PTHR36504">
    <property type="entry name" value="LIPOPOLYSACCHARIDE EXPORT SYSTEM PROTEIN LPTA"/>
    <property type="match status" value="1"/>
</dbReference>
<dbReference type="InterPro" id="IPR005653">
    <property type="entry name" value="OstA-like_N"/>
</dbReference>
<dbReference type="NCBIfam" id="TIGR03002">
    <property type="entry name" value="outer_YhbN_LptA"/>
    <property type="match status" value="1"/>
</dbReference>
<evidence type="ECO:0000259" key="4">
    <source>
        <dbReference type="Pfam" id="PF03968"/>
    </source>
</evidence>
<dbReference type="EMBL" id="JAJGAK010000003">
    <property type="protein sequence ID" value="MCC8363966.1"/>
    <property type="molecule type" value="Genomic_DNA"/>
</dbReference>
<reference evidence="5" key="1">
    <citation type="submission" date="2021-10" db="EMBL/GenBank/DDBJ databases">
        <authorList>
            <person name="Lyu M."/>
            <person name="Wang X."/>
            <person name="Meng X."/>
            <person name="Xu K."/>
        </authorList>
    </citation>
    <scope>NUCLEOTIDE SEQUENCE</scope>
    <source>
        <strain evidence="5">A6</strain>
    </source>
</reference>
<comment type="caution">
    <text evidence="5">The sequence shown here is derived from an EMBL/GenBank/DDBJ whole genome shotgun (WGS) entry which is preliminary data.</text>
</comment>
<evidence type="ECO:0000256" key="1">
    <source>
        <dbReference type="ARBA" id="ARBA00022448"/>
    </source>
</evidence>
<evidence type="ECO:0000313" key="6">
    <source>
        <dbReference type="Proteomes" id="UP001165293"/>
    </source>
</evidence>
<dbReference type="InterPro" id="IPR014340">
    <property type="entry name" value="LptA"/>
</dbReference>
<gene>
    <name evidence="5" type="primary">lptA</name>
    <name evidence="5" type="ORF">LK996_12880</name>
</gene>
<accession>A0ABS8JK33</accession>
<feature type="domain" description="Organic solvent tolerance-like N-terminal" evidence="4">
    <location>
        <begin position="40"/>
        <end position="150"/>
    </location>
</feature>
<dbReference type="Pfam" id="PF03968">
    <property type="entry name" value="LptD_N"/>
    <property type="match status" value="1"/>
</dbReference>
<evidence type="ECO:0000256" key="2">
    <source>
        <dbReference type="ARBA" id="ARBA00022729"/>
    </source>
</evidence>